<evidence type="ECO:0000259" key="1">
    <source>
        <dbReference type="Pfam" id="PF00724"/>
    </source>
</evidence>
<dbReference type="InterPro" id="IPR001155">
    <property type="entry name" value="OxRdtase_FMN_N"/>
</dbReference>
<dbReference type="Pfam" id="PF00724">
    <property type="entry name" value="Oxidored_FMN"/>
    <property type="match status" value="1"/>
</dbReference>
<dbReference type="PANTHER" id="PTHR22893:SF91">
    <property type="entry name" value="NADPH DEHYDROGENASE 2-RELATED"/>
    <property type="match status" value="1"/>
</dbReference>
<dbReference type="PANTHER" id="PTHR22893">
    <property type="entry name" value="NADH OXIDOREDUCTASE-RELATED"/>
    <property type="match status" value="1"/>
</dbReference>
<comment type="caution">
    <text evidence="2">The sequence shown here is derived from an EMBL/GenBank/DDBJ whole genome shotgun (WGS) entry which is preliminary data.</text>
</comment>
<name>A0A0V0R9G4_PSEPJ</name>
<reference evidence="2 3" key="1">
    <citation type="journal article" date="2015" name="Sci. Rep.">
        <title>Genome of the facultative scuticociliatosis pathogen Pseudocohnilembus persalinus provides insight into its virulence through horizontal gene transfer.</title>
        <authorList>
            <person name="Xiong J."/>
            <person name="Wang G."/>
            <person name="Cheng J."/>
            <person name="Tian M."/>
            <person name="Pan X."/>
            <person name="Warren A."/>
            <person name="Jiang C."/>
            <person name="Yuan D."/>
            <person name="Miao W."/>
        </authorList>
    </citation>
    <scope>NUCLEOTIDE SEQUENCE [LARGE SCALE GENOMIC DNA]</scope>
    <source>
        <strain evidence="2">36N120E</strain>
    </source>
</reference>
<dbReference type="InterPro" id="IPR013785">
    <property type="entry name" value="Aldolase_TIM"/>
</dbReference>
<gene>
    <name evidence="2" type="ORF">PPERSA_03066</name>
</gene>
<sequence>MCAYFCVVDQVHKKGGKIVLQLWHCGRAVVPEFIGGESPISASSIPVKGNHQMTGQPHPVPREASLEDIRELVEQHRVAAQNAKKAGFDGVQISAANGSLHDQFLKNGTNKRIDRYGGSVENRCRFLFECIAAVKKSFSANRISVRLTPTGRSQDMYDSNPYALLQYMLPELQKLDLQFLEVKRHAETDVKESSPGSGKDEEGRILPQKQIPGDYYESIRALYSGKIMANEGFNPQSAQELLNKGQVDLVSFGKLAISNPDLPERIRNEWPLNENIDWAHIFQGGATGYTDYPNYR</sequence>
<accession>A0A0V0R9G4</accession>
<dbReference type="OrthoDB" id="72788at2759"/>
<keyword evidence="3" id="KW-1185">Reference proteome</keyword>
<dbReference type="OMA" id="HMIECRS"/>
<proteinExistence type="predicted"/>
<dbReference type="Proteomes" id="UP000054937">
    <property type="component" value="Unassembled WGS sequence"/>
</dbReference>
<protein>
    <recommendedName>
        <fullName evidence="1">NADH:flavin oxidoreductase/NADH oxidase N-terminal domain-containing protein</fullName>
    </recommendedName>
</protein>
<dbReference type="Gene3D" id="3.20.20.70">
    <property type="entry name" value="Aldolase class I"/>
    <property type="match status" value="1"/>
</dbReference>
<dbReference type="GO" id="GO:0016491">
    <property type="term" value="F:oxidoreductase activity"/>
    <property type="evidence" value="ECO:0007669"/>
    <property type="project" value="InterPro"/>
</dbReference>
<dbReference type="InParanoid" id="A0A0V0R9G4"/>
<dbReference type="InterPro" id="IPR045247">
    <property type="entry name" value="Oye-like"/>
</dbReference>
<feature type="domain" description="NADH:flavin oxidoreductase/NADH oxidase N-terminal" evidence="1">
    <location>
        <begin position="7"/>
        <end position="272"/>
    </location>
</feature>
<evidence type="ECO:0000313" key="2">
    <source>
        <dbReference type="EMBL" id="KRX11008.1"/>
    </source>
</evidence>
<dbReference type="AlphaFoldDB" id="A0A0V0R9G4"/>
<dbReference type="GO" id="GO:0010181">
    <property type="term" value="F:FMN binding"/>
    <property type="evidence" value="ECO:0007669"/>
    <property type="project" value="InterPro"/>
</dbReference>
<dbReference type="EMBL" id="LDAU01000009">
    <property type="protein sequence ID" value="KRX11008.1"/>
    <property type="molecule type" value="Genomic_DNA"/>
</dbReference>
<organism evidence="2 3">
    <name type="scientific">Pseudocohnilembus persalinus</name>
    <name type="common">Ciliate</name>
    <dbReference type="NCBI Taxonomy" id="266149"/>
    <lineage>
        <taxon>Eukaryota</taxon>
        <taxon>Sar</taxon>
        <taxon>Alveolata</taxon>
        <taxon>Ciliophora</taxon>
        <taxon>Intramacronucleata</taxon>
        <taxon>Oligohymenophorea</taxon>
        <taxon>Scuticociliatia</taxon>
        <taxon>Philasterida</taxon>
        <taxon>Pseudocohnilembidae</taxon>
        <taxon>Pseudocohnilembus</taxon>
    </lineage>
</organism>
<evidence type="ECO:0000313" key="3">
    <source>
        <dbReference type="Proteomes" id="UP000054937"/>
    </source>
</evidence>
<dbReference type="SUPFAM" id="SSF51395">
    <property type="entry name" value="FMN-linked oxidoreductases"/>
    <property type="match status" value="1"/>
</dbReference>